<dbReference type="InterPro" id="IPR036291">
    <property type="entry name" value="NAD(P)-bd_dom_sf"/>
</dbReference>
<evidence type="ECO:0000256" key="5">
    <source>
        <dbReference type="ARBA" id="ARBA00040276"/>
    </source>
</evidence>
<evidence type="ECO:0000256" key="18">
    <source>
        <dbReference type="ARBA" id="ARBA00048739"/>
    </source>
</evidence>
<dbReference type="STRING" id="76193.A0A0N1INL6"/>
<accession>A0A0N1INL6</accession>
<dbReference type="GO" id="GO:0047034">
    <property type="term" value="F:15-hydroxyicosatetraenoate dehydrogenase activity"/>
    <property type="evidence" value="ECO:0007669"/>
    <property type="project" value="UniProtKB-EC"/>
</dbReference>
<comment type="catalytic activity">
    <reaction evidence="10">
        <text>resolvin D1 + NAD(+) = 8-oxoresolvin D1 + NADH + H(+)</text>
        <dbReference type="Rhea" id="RHEA:50124"/>
        <dbReference type="ChEBI" id="CHEBI:15378"/>
        <dbReference type="ChEBI" id="CHEBI:57540"/>
        <dbReference type="ChEBI" id="CHEBI:57945"/>
        <dbReference type="ChEBI" id="CHEBI:132079"/>
        <dbReference type="ChEBI" id="CHEBI:132080"/>
    </reaction>
    <physiologicalReaction direction="left-to-right" evidence="10">
        <dbReference type="Rhea" id="RHEA:50125"/>
    </physiologicalReaction>
</comment>
<evidence type="ECO:0000256" key="2">
    <source>
        <dbReference type="ARBA" id="ARBA00023002"/>
    </source>
</evidence>
<evidence type="ECO:0000256" key="15">
    <source>
        <dbReference type="ARBA" id="ARBA00048393"/>
    </source>
</evidence>
<evidence type="ECO:0000256" key="6">
    <source>
        <dbReference type="ARBA" id="ARBA00041812"/>
    </source>
</evidence>
<dbReference type="OMA" id="SCKYHEF"/>
<name>A0A0N1INL6_PAPMA</name>
<comment type="catalytic activity">
    <reaction evidence="19">
        <text>resolvin D2 + NAD(+) = 16-oxoresolvin D2 + NADH + H(+)</text>
        <dbReference type="Rhea" id="RHEA:53588"/>
        <dbReference type="ChEBI" id="CHEBI:15378"/>
        <dbReference type="ChEBI" id="CHEBI:57540"/>
        <dbReference type="ChEBI" id="CHEBI:57945"/>
        <dbReference type="ChEBI" id="CHEBI:133367"/>
        <dbReference type="ChEBI" id="CHEBI:137498"/>
    </reaction>
    <physiologicalReaction direction="left-to-right" evidence="19">
        <dbReference type="Rhea" id="RHEA:53589"/>
    </physiologicalReaction>
</comment>
<evidence type="ECO:0000256" key="22">
    <source>
        <dbReference type="RuleBase" id="RU000363"/>
    </source>
</evidence>
<comment type="catalytic activity">
    <reaction evidence="16">
        <text>lipoxin A4 + NAD(+) = 15-oxo-(5S,6R)-dihydroxy-(7E,9E,11Z,13E)-eicosatetraenoate + NADH + H(+)</text>
        <dbReference type="Rhea" id="RHEA:41572"/>
        <dbReference type="ChEBI" id="CHEBI:15378"/>
        <dbReference type="ChEBI" id="CHEBI:57540"/>
        <dbReference type="ChEBI" id="CHEBI:57945"/>
        <dbReference type="ChEBI" id="CHEBI:67026"/>
        <dbReference type="ChEBI" id="CHEBI:78311"/>
    </reaction>
    <physiologicalReaction direction="left-to-right" evidence="16">
        <dbReference type="Rhea" id="RHEA:41573"/>
    </physiologicalReaction>
</comment>
<dbReference type="PRINTS" id="PR00081">
    <property type="entry name" value="GDHRDH"/>
</dbReference>
<evidence type="ECO:0000256" key="3">
    <source>
        <dbReference type="ARBA" id="ARBA00038968"/>
    </source>
</evidence>
<dbReference type="OrthoDB" id="417891at2759"/>
<dbReference type="PRINTS" id="PR00080">
    <property type="entry name" value="SDRFAMILY"/>
</dbReference>
<dbReference type="EMBL" id="KQ461161">
    <property type="protein sequence ID" value="KPJ08013.1"/>
    <property type="molecule type" value="Genomic_DNA"/>
</dbReference>
<keyword evidence="2" id="KW-0560">Oxidoreductase</keyword>
<evidence type="ECO:0000256" key="7">
    <source>
        <dbReference type="ARBA" id="ARBA00042026"/>
    </source>
</evidence>
<dbReference type="KEGG" id="pmac:106718343"/>
<evidence type="ECO:0000256" key="21">
    <source>
        <dbReference type="ARBA" id="ARBA00049188"/>
    </source>
</evidence>
<dbReference type="Proteomes" id="UP000053240">
    <property type="component" value="Unassembled WGS sequence"/>
</dbReference>
<evidence type="ECO:0000256" key="9">
    <source>
        <dbReference type="ARBA" id="ARBA00047325"/>
    </source>
</evidence>
<dbReference type="FunCoup" id="A0A0N1INL6">
    <property type="interactions" value="107"/>
</dbReference>
<evidence type="ECO:0000256" key="8">
    <source>
        <dbReference type="ARBA" id="ARBA00045705"/>
    </source>
</evidence>
<dbReference type="Gene3D" id="3.40.50.720">
    <property type="entry name" value="NAD(P)-binding Rossmann-like Domain"/>
    <property type="match status" value="1"/>
</dbReference>
<proteinExistence type="inferred from homology"/>
<evidence type="ECO:0000256" key="10">
    <source>
        <dbReference type="ARBA" id="ARBA00047672"/>
    </source>
</evidence>
<dbReference type="InterPro" id="IPR002347">
    <property type="entry name" value="SDR_fam"/>
</dbReference>
<keyword evidence="24" id="KW-1185">Reference proteome</keyword>
<comment type="catalytic activity">
    <reaction evidence="15">
        <text>resolvin D2 + NAD(+) = 7-oxoresolvin D2 + NADH + H(+)</text>
        <dbReference type="Rhea" id="RHEA:53584"/>
        <dbReference type="ChEBI" id="CHEBI:15378"/>
        <dbReference type="ChEBI" id="CHEBI:57540"/>
        <dbReference type="ChEBI" id="CHEBI:57945"/>
        <dbReference type="ChEBI" id="CHEBI:133367"/>
        <dbReference type="ChEBI" id="CHEBI:137497"/>
    </reaction>
    <physiologicalReaction direction="left-to-right" evidence="15">
        <dbReference type="Rhea" id="RHEA:53585"/>
    </physiologicalReaction>
</comment>
<dbReference type="FunFam" id="3.40.50.720:FF:000149">
    <property type="entry name" value="15-hydroxyprostaglandin dehydrogenase [NAD(+)]"/>
    <property type="match status" value="1"/>
</dbReference>
<evidence type="ECO:0000256" key="19">
    <source>
        <dbReference type="ARBA" id="ARBA00048921"/>
    </source>
</evidence>
<comment type="catalytic activity">
    <reaction evidence="9">
        <text>prostaglandin E1 + NAD(+) = 15-oxoprostaglandin E1 + NADH + H(+)</text>
        <dbReference type="Rhea" id="RHEA:16477"/>
        <dbReference type="ChEBI" id="CHEBI:15378"/>
        <dbReference type="ChEBI" id="CHEBI:57397"/>
        <dbReference type="ChEBI" id="CHEBI:57401"/>
        <dbReference type="ChEBI" id="CHEBI:57540"/>
        <dbReference type="ChEBI" id="CHEBI:57945"/>
    </reaction>
    <physiologicalReaction direction="left-to-right" evidence="9">
        <dbReference type="Rhea" id="RHEA:16478"/>
    </physiologicalReaction>
</comment>
<evidence type="ECO:0000256" key="12">
    <source>
        <dbReference type="ARBA" id="ARBA00048140"/>
    </source>
</evidence>
<comment type="catalytic activity">
    <reaction evidence="17">
        <text>prostaglandin A1 + NAD(+) = 15-oxo-prostaglandin A1 + NADH + H(+)</text>
        <dbReference type="Rhea" id="RHEA:41263"/>
        <dbReference type="ChEBI" id="CHEBI:15378"/>
        <dbReference type="ChEBI" id="CHEBI:57398"/>
        <dbReference type="ChEBI" id="CHEBI:57540"/>
        <dbReference type="ChEBI" id="CHEBI:57945"/>
        <dbReference type="ChEBI" id="CHEBI:85072"/>
    </reaction>
    <physiologicalReaction direction="left-to-right" evidence="17">
        <dbReference type="Rhea" id="RHEA:41264"/>
    </physiologicalReaction>
</comment>
<comment type="catalytic activity">
    <reaction evidence="12">
        <text>15-oxo-(5S,6R)-dihydroxy-(7E,9E,11Z)-eicosatrienoate + NADH + H(+) = (5S,6R,15S)-trihydroxy-(7E,9E,11Z)-eicosatrienoate + NAD(+)</text>
        <dbReference type="Rhea" id="RHEA:41596"/>
        <dbReference type="ChEBI" id="CHEBI:15378"/>
        <dbReference type="ChEBI" id="CHEBI:57540"/>
        <dbReference type="ChEBI" id="CHEBI:57945"/>
        <dbReference type="ChEBI" id="CHEBI:78325"/>
        <dbReference type="ChEBI" id="CHEBI:78329"/>
    </reaction>
    <physiologicalReaction direction="left-to-right" evidence="12">
        <dbReference type="Rhea" id="RHEA:41597"/>
    </physiologicalReaction>
</comment>
<comment type="catalytic activity">
    <reaction evidence="13">
        <text>(11R)-hydroxy-(5Z,8Z,12E,14Z)-eicosatetraenoate + NAD(+) = 11-oxo-(5Z,8Z,12E,14Z)-eicosatetraenoate + NADH + H(+)</text>
        <dbReference type="Rhea" id="RHEA:48640"/>
        <dbReference type="ChEBI" id="CHEBI:15378"/>
        <dbReference type="ChEBI" id="CHEBI:57540"/>
        <dbReference type="ChEBI" id="CHEBI:57945"/>
        <dbReference type="ChEBI" id="CHEBI:78836"/>
        <dbReference type="ChEBI" id="CHEBI:90697"/>
    </reaction>
    <physiologicalReaction direction="left-to-right" evidence="13">
        <dbReference type="Rhea" id="RHEA:48641"/>
    </physiologicalReaction>
</comment>
<evidence type="ECO:0000256" key="13">
    <source>
        <dbReference type="ARBA" id="ARBA00048144"/>
    </source>
</evidence>
<protein>
    <recommendedName>
        <fullName evidence="5">15-hydroxyprostaglandin dehydrogenase [NAD(+)]</fullName>
        <ecNumber evidence="3">1.1.1.141</ecNumber>
        <ecNumber evidence="4">1.1.1.232</ecNumber>
    </recommendedName>
    <alternativeName>
        <fullName evidence="7">Eicosanoid/docosanoid dehydrogenase [NAD(+)]</fullName>
    </alternativeName>
    <alternativeName>
        <fullName evidence="6">Prostaglandin dehydrogenase 1</fullName>
    </alternativeName>
</protein>
<dbReference type="EC" id="1.1.1.232" evidence="4"/>
<dbReference type="Pfam" id="PF00106">
    <property type="entry name" value="adh_short"/>
    <property type="match status" value="1"/>
</dbReference>
<evidence type="ECO:0000313" key="23">
    <source>
        <dbReference type="EMBL" id="KPJ08013.1"/>
    </source>
</evidence>
<evidence type="ECO:0000256" key="11">
    <source>
        <dbReference type="ARBA" id="ARBA00048008"/>
    </source>
</evidence>
<dbReference type="AlphaFoldDB" id="A0A0N1INL6"/>
<evidence type="ECO:0000256" key="17">
    <source>
        <dbReference type="ARBA" id="ARBA00048611"/>
    </source>
</evidence>
<dbReference type="PANTHER" id="PTHR44229:SF4">
    <property type="entry name" value="15-HYDROXYPROSTAGLANDIN DEHYDROGENASE [NAD(+)]"/>
    <property type="match status" value="1"/>
</dbReference>
<comment type="catalytic activity">
    <reaction evidence="20">
        <text>(15S)-hydroxy-(5Z,8Z,11Z,13E)-eicosatetraenoate + NAD(+) = 15-oxo-(5Z,8Z,11Z,13E)-eicosatetraenoate + NADH + H(+)</text>
        <dbReference type="Rhea" id="RHEA:23260"/>
        <dbReference type="ChEBI" id="CHEBI:15378"/>
        <dbReference type="ChEBI" id="CHEBI:57409"/>
        <dbReference type="ChEBI" id="CHEBI:57410"/>
        <dbReference type="ChEBI" id="CHEBI:57540"/>
        <dbReference type="ChEBI" id="CHEBI:57945"/>
        <dbReference type="EC" id="1.1.1.232"/>
    </reaction>
    <physiologicalReaction direction="left-to-right" evidence="20">
        <dbReference type="Rhea" id="RHEA:23261"/>
    </physiologicalReaction>
</comment>
<dbReference type="GO" id="GO:0005737">
    <property type="term" value="C:cytoplasm"/>
    <property type="evidence" value="ECO:0007669"/>
    <property type="project" value="TreeGrafter"/>
</dbReference>
<sequence>MELKGKVALVTGAAAGIGLAYCEELLKQGAKVSLCDIDSEIGEQVSDELGVKYGRKNVLFCQCDVTDYPQYEEAFEMTIKVFNRLDIVINNAGVMNDRFWELEVDVNLNGVIRGTLLAYRFMGKDRGGQGGTIINTASTAFARPQVSTPIYTATNYAVVGLTRAYGDQYHVGLTGVRSMALCPGLTDTGLVKEIRKQLMSSEYEAAWQRDHVNCKTQSPEHVGRALIELLMKGQSGSVWVVENGQPPREWRG</sequence>
<dbReference type="GO" id="GO:0016404">
    <property type="term" value="F:15-hydroxyprostaglandin dehydrogenase (NAD+) activity"/>
    <property type="evidence" value="ECO:0007669"/>
    <property type="project" value="UniProtKB-EC"/>
</dbReference>
<evidence type="ECO:0000256" key="16">
    <source>
        <dbReference type="ARBA" id="ARBA00048535"/>
    </source>
</evidence>
<comment type="similarity">
    <text evidence="1 22">Belongs to the short-chain dehydrogenases/reductases (SDR) family.</text>
</comment>
<comment type="catalytic activity">
    <reaction evidence="21">
        <text>resolvin E1 + NAD(+) = 18-oxo-resolvin E1 + NADH + H(+)</text>
        <dbReference type="Rhea" id="RHEA:49244"/>
        <dbReference type="ChEBI" id="CHEBI:15378"/>
        <dbReference type="ChEBI" id="CHEBI:57540"/>
        <dbReference type="ChEBI" id="CHEBI:57945"/>
        <dbReference type="ChEBI" id="CHEBI:91000"/>
        <dbReference type="ChEBI" id="CHEBI:91001"/>
    </reaction>
    <physiologicalReaction direction="left-to-right" evidence="21">
        <dbReference type="Rhea" id="RHEA:49245"/>
    </physiologicalReaction>
</comment>
<comment type="function">
    <text evidence="8">Catalyzes the NAD-dependent dehydrogenation (oxidation) of a broad array of hydroxylated polyunsaturated fatty acids (mainly eicosanoids and docosanoids, including prostaglandins, lipoxins and resolvins), yielding their corresponding keto (oxo) metabolites. Decreases the levels of the pro-proliferative prostaglandins such as prostaglandin E2 (whose activity is increased in cancer because of an increase in the expression of cyclooxygenase 2) and generates oxo-fatty acid products that can profoundly influence cell function by abrogating pro-inflammatory cytokine expression. Converts resolvins E1, D1 and D2 to their oxo products, which represents a mode of resolvin inactivation. Resolvin E1 plays important roles during the resolution phase of acute inflammation, while resolvins D1 and D2 have a unique role in obesity-induced adipose inflammation.</text>
</comment>
<evidence type="ECO:0000256" key="20">
    <source>
        <dbReference type="ARBA" id="ARBA00049151"/>
    </source>
</evidence>
<dbReference type="SUPFAM" id="SSF51735">
    <property type="entry name" value="NAD(P)-binding Rossmann-fold domains"/>
    <property type="match status" value="1"/>
</dbReference>
<dbReference type="InParanoid" id="A0A0N1INL6"/>
<comment type="catalytic activity">
    <reaction evidence="14">
        <text>resolvin D1 + NAD(+) = 17-oxoresolvin D1 + NADH + H(+)</text>
        <dbReference type="Rhea" id="RHEA:50128"/>
        <dbReference type="ChEBI" id="CHEBI:15378"/>
        <dbReference type="ChEBI" id="CHEBI:57540"/>
        <dbReference type="ChEBI" id="CHEBI:57945"/>
        <dbReference type="ChEBI" id="CHEBI:132079"/>
        <dbReference type="ChEBI" id="CHEBI:132081"/>
    </reaction>
    <physiologicalReaction direction="left-to-right" evidence="14">
        <dbReference type="Rhea" id="RHEA:50129"/>
    </physiologicalReaction>
</comment>
<evidence type="ECO:0000256" key="4">
    <source>
        <dbReference type="ARBA" id="ARBA00039060"/>
    </source>
</evidence>
<evidence type="ECO:0000256" key="1">
    <source>
        <dbReference type="ARBA" id="ARBA00006484"/>
    </source>
</evidence>
<evidence type="ECO:0000256" key="14">
    <source>
        <dbReference type="ARBA" id="ARBA00048170"/>
    </source>
</evidence>
<comment type="catalytic activity">
    <reaction evidence="11">
        <text>14-hydroxy-(4Z,7Z,10Z,12E,16Z,19Z)-docosahexaenoate + NAD(+) = 14-oxo-(4Z,7Z,10Z,12E,16Z,19Z)-docosahexaenoate + NADH + H(+)</text>
        <dbReference type="Rhea" id="RHEA:48952"/>
        <dbReference type="ChEBI" id="CHEBI:15378"/>
        <dbReference type="ChEBI" id="CHEBI:57540"/>
        <dbReference type="ChEBI" id="CHEBI:57945"/>
        <dbReference type="ChEBI" id="CHEBI:90866"/>
        <dbReference type="ChEBI" id="CHEBI:90867"/>
    </reaction>
    <physiologicalReaction direction="left-to-right" evidence="11">
        <dbReference type="Rhea" id="RHEA:48953"/>
    </physiologicalReaction>
</comment>
<dbReference type="PANTHER" id="PTHR44229">
    <property type="entry name" value="15-HYDROXYPROSTAGLANDIN DEHYDROGENASE [NAD(+)]"/>
    <property type="match status" value="1"/>
</dbReference>
<comment type="catalytic activity">
    <reaction evidence="18">
        <text>prostaglandin E2 + NAD(+) = 15-oxoprostaglandin E2 + NADH + H(+)</text>
        <dbReference type="Rhea" id="RHEA:11876"/>
        <dbReference type="ChEBI" id="CHEBI:15378"/>
        <dbReference type="ChEBI" id="CHEBI:57400"/>
        <dbReference type="ChEBI" id="CHEBI:57540"/>
        <dbReference type="ChEBI" id="CHEBI:57945"/>
        <dbReference type="ChEBI" id="CHEBI:606564"/>
        <dbReference type="EC" id="1.1.1.141"/>
    </reaction>
    <physiologicalReaction direction="left-to-right" evidence="18">
        <dbReference type="Rhea" id="RHEA:11877"/>
    </physiologicalReaction>
</comment>
<gene>
    <name evidence="23" type="ORF">RR48_05296</name>
</gene>
<evidence type="ECO:0000313" key="24">
    <source>
        <dbReference type="Proteomes" id="UP000053240"/>
    </source>
</evidence>
<dbReference type="EC" id="1.1.1.141" evidence="3"/>
<organism evidence="23 24">
    <name type="scientific">Papilio machaon</name>
    <name type="common">Old World swallowtail butterfly</name>
    <dbReference type="NCBI Taxonomy" id="76193"/>
    <lineage>
        <taxon>Eukaryota</taxon>
        <taxon>Metazoa</taxon>
        <taxon>Ecdysozoa</taxon>
        <taxon>Arthropoda</taxon>
        <taxon>Hexapoda</taxon>
        <taxon>Insecta</taxon>
        <taxon>Pterygota</taxon>
        <taxon>Neoptera</taxon>
        <taxon>Endopterygota</taxon>
        <taxon>Lepidoptera</taxon>
        <taxon>Glossata</taxon>
        <taxon>Ditrysia</taxon>
        <taxon>Papilionoidea</taxon>
        <taxon>Papilionidae</taxon>
        <taxon>Papilioninae</taxon>
        <taxon>Papilio</taxon>
    </lineage>
</organism>
<reference evidence="23 24" key="1">
    <citation type="journal article" date="2015" name="Nat. Commun.">
        <title>Outbred genome sequencing and CRISPR/Cas9 gene editing in butterflies.</title>
        <authorList>
            <person name="Li X."/>
            <person name="Fan D."/>
            <person name="Zhang W."/>
            <person name="Liu G."/>
            <person name="Zhang L."/>
            <person name="Zhao L."/>
            <person name="Fang X."/>
            <person name="Chen L."/>
            <person name="Dong Y."/>
            <person name="Chen Y."/>
            <person name="Ding Y."/>
            <person name="Zhao R."/>
            <person name="Feng M."/>
            <person name="Zhu Y."/>
            <person name="Feng Y."/>
            <person name="Jiang X."/>
            <person name="Zhu D."/>
            <person name="Xiang H."/>
            <person name="Feng X."/>
            <person name="Li S."/>
            <person name="Wang J."/>
            <person name="Zhang G."/>
            <person name="Kronforst M.R."/>
            <person name="Wang W."/>
        </authorList>
    </citation>
    <scope>NUCLEOTIDE SEQUENCE [LARGE SCALE GENOMIC DNA]</scope>
    <source>
        <strain evidence="23">Ya'a_city_454_Pm</strain>
        <tissue evidence="23">Whole body</tissue>
    </source>
</reference>